<name>A0A0T6LN20_WENVI</name>
<dbReference type="EMBL" id="LLZU01000036">
    <property type="protein sequence ID" value="KRV47494.1"/>
    <property type="molecule type" value="Genomic_DNA"/>
</dbReference>
<dbReference type="RefSeq" id="WP_018384001.1">
    <property type="nucleotide sequence ID" value="NZ_LLZU01000036.1"/>
</dbReference>
<keyword evidence="1" id="KW-0285">Flavoprotein</keyword>
<accession>A0A0T6LN20</accession>
<dbReference type="OrthoDB" id="4029802at2"/>
<keyword evidence="3" id="KW-0560">Oxidoreductase</keyword>
<evidence type="ECO:0000256" key="2">
    <source>
        <dbReference type="ARBA" id="ARBA00022643"/>
    </source>
</evidence>
<dbReference type="GO" id="GO:0046306">
    <property type="term" value="P:alkanesulfonate catabolic process"/>
    <property type="evidence" value="ECO:0007669"/>
    <property type="project" value="TreeGrafter"/>
</dbReference>
<dbReference type="InterPro" id="IPR050172">
    <property type="entry name" value="SsuD_RutA_monooxygenase"/>
</dbReference>
<reference evidence="6 7" key="1">
    <citation type="submission" date="2015-10" db="EMBL/GenBank/DDBJ databases">
        <title>Draft genome sequence of pyrrolomycin-producing Streptomyces vitaminophilus.</title>
        <authorList>
            <person name="Graham D.E."/>
            <person name="Mahan K.M."/>
            <person name="Klingeman D.M."/>
            <person name="Hettich R.L."/>
            <person name="Parry R.J."/>
        </authorList>
    </citation>
    <scope>NUCLEOTIDE SEQUENCE [LARGE SCALE GENOMIC DNA]</scope>
    <source>
        <strain evidence="6 7">ATCC 31673</strain>
    </source>
</reference>
<dbReference type="Proteomes" id="UP000050867">
    <property type="component" value="Unassembled WGS sequence"/>
</dbReference>
<feature type="domain" description="Luciferase-like" evidence="5">
    <location>
        <begin position="21"/>
        <end position="277"/>
    </location>
</feature>
<dbReference type="SUPFAM" id="SSF51679">
    <property type="entry name" value="Bacterial luciferase-like"/>
    <property type="match status" value="1"/>
</dbReference>
<dbReference type="GO" id="GO:0008726">
    <property type="term" value="F:alkanesulfonate monooxygenase activity"/>
    <property type="evidence" value="ECO:0007669"/>
    <property type="project" value="TreeGrafter"/>
</dbReference>
<organism evidence="6 7">
    <name type="scientific">Wenjunlia vitaminophila</name>
    <name type="common">Streptomyces vitaminophilus</name>
    <dbReference type="NCBI Taxonomy" id="76728"/>
    <lineage>
        <taxon>Bacteria</taxon>
        <taxon>Bacillati</taxon>
        <taxon>Actinomycetota</taxon>
        <taxon>Actinomycetes</taxon>
        <taxon>Kitasatosporales</taxon>
        <taxon>Streptomycetaceae</taxon>
        <taxon>Wenjunlia</taxon>
    </lineage>
</organism>
<dbReference type="InterPro" id="IPR011251">
    <property type="entry name" value="Luciferase-like_dom"/>
</dbReference>
<dbReference type="AlphaFoldDB" id="A0A0T6LN20"/>
<evidence type="ECO:0000313" key="7">
    <source>
        <dbReference type="Proteomes" id="UP000050867"/>
    </source>
</evidence>
<evidence type="ECO:0000313" key="6">
    <source>
        <dbReference type="EMBL" id="KRV47494.1"/>
    </source>
</evidence>
<comment type="caution">
    <text evidence="6">The sequence shown here is derived from an EMBL/GenBank/DDBJ whole genome shotgun (WGS) entry which is preliminary data.</text>
</comment>
<protein>
    <recommendedName>
        <fullName evidence="5">Luciferase-like domain-containing protein</fullName>
    </recommendedName>
</protein>
<gene>
    <name evidence="6" type="ORF">AQ490_06215</name>
</gene>
<evidence type="ECO:0000256" key="3">
    <source>
        <dbReference type="ARBA" id="ARBA00023002"/>
    </source>
</evidence>
<evidence type="ECO:0000256" key="1">
    <source>
        <dbReference type="ARBA" id="ARBA00022630"/>
    </source>
</evidence>
<evidence type="ECO:0000256" key="4">
    <source>
        <dbReference type="ARBA" id="ARBA00023033"/>
    </source>
</evidence>
<dbReference type="STRING" id="76728.AQ490_06215"/>
<proteinExistence type="predicted"/>
<dbReference type="PANTHER" id="PTHR42847">
    <property type="entry name" value="ALKANESULFONATE MONOOXYGENASE"/>
    <property type="match status" value="1"/>
</dbReference>
<keyword evidence="4" id="KW-0503">Monooxygenase</keyword>
<evidence type="ECO:0000259" key="5">
    <source>
        <dbReference type="Pfam" id="PF00296"/>
    </source>
</evidence>
<dbReference type="InterPro" id="IPR036661">
    <property type="entry name" value="Luciferase-like_sf"/>
</dbReference>
<keyword evidence="2" id="KW-0288">FMN</keyword>
<dbReference type="PANTHER" id="PTHR42847:SF4">
    <property type="entry name" value="ALKANESULFONATE MONOOXYGENASE-RELATED"/>
    <property type="match status" value="1"/>
</dbReference>
<dbReference type="Pfam" id="PF00296">
    <property type="entry name" value="Bac_luciferase"/>
    <property type="match status" value="1"/>
</dbReference>
<keyword evidence="7" id="KW-1185">Reference proteome</keyword>
<sequence length="322" mass="35306">MITIGLALPHYDGFFPNPKVTGAHRTRRALAYAQRAEQAGLHQLWVSDHLWLDVAPQDRRRSPDCWTLLAAIAATTRRIRLGSLVTPASLREPELLVHQIATVADLAGERLDIGLGAGWNAAEFAAAGRRFSAAADRLADVERTAALIRTELGPTAPPVWVGGKRSGILSVAARIADGWNLAWDPTPASYWQRLARLNAAQPSARERAPILRSVGLTTVIGTDEDDLHQRWTRLRRWVPGGHLDGLSFEAWRKRGLIGTPDEVHSRLTAWESLGVDHVVCAHGMPFGLFDDEQIDLLTAAARRAEATTTANPLTQEERYGTA</sequence>
<dbReference type="Gene3D" id="3.20.20.30">
    <property type="entry name" value="Luciferase-like domain"/>
    <property type="match status" value="2"/>
</dbReference>